<comment type="similarity">
    <text evidence="7">Belongs to the binding-protein-dependent transport system permease family.</text>
</comment>
<keyword evidence="3" id="KW-1003">Cell membrane</keyword>
<feature type="transmembrane region" description="Helical" evidence="7">
    <location>
        <begin position="186"/>
        <end position="207"/>
    </location>
</feature>
<accession>A0A369BH47</accession>
<dbReference type="GO" id="GO:0055085">
    <property type="term" value="P:transmembrane transport"/>
    <property type="evidence" value="ECO:0007669"/>
    <property type="project" value="InterPro"/>
</dbReference>
<dbReference type="InterPro" id="IPR050901">
    <property type="entry name" value="BP-dep_ABC_trans_perm"/>
</dbReference>
<dbReference type="Pfam" id="PF00528">
    <property type="entry name" value="BPD_transp_1"/>
    <property type="match status" value="1"/>
</dbReference>
<reference evidence="9 10" key="1">
    <citation type="submission" date="2018-07" db="EMBL/GenBank/DDBJ databases">
        <title>Genomic Encyclopedia of Type Strains, Phase III (KMG-III): the genomes of soil and plant-associated and newly described type strains.</title>
        <authorList>
            <person name="Whitman W."/>
        </authorList>
    </citation>
    <scope>NUCLEOTIDE SEQUENCE [LARGE SCALE GENOMIC DNA]</scope>
    <source>
        <strain evidence="9 10">CECT 8333</strain>
    </source>
</reference>
<dbReference type="InterPro" id="IPR035906">
    <property type="entry name" value="MetI-like_sf"/>
</dbReference>
<evidence type="ECO:0000256" key="5">
    <source>
        <dbReference type="ARBA" id="ARBA00022989"/>
    </source>
</evidence>
<keyword evidence="4 7" id="KW-0812">Transmembrane</keyword>
<keyword evidence="6 7" id="KW-0472">Membrane</keyword>
<evidence type="ECO:0000259" key="8">
    <source>
        <dbReference type="PROSITE" id="PS50928"/>
    </source>
</evidence>
<dbReference type="PROSITE" id="PS50928">
    <property type="entry name" value="ABC_TM1"/>
    <property type="match status" value="1"/>
</dbReference>
<dbReference type="SUPFAM" id="SSF161098">
    <property type="entry name" value="MetI-like"/>
    <property type="match status" value="1"/>
</dbReference>
<feature type="transmembrane region" description="Helical" evidence="7">
    <location>
        <begin position="144"/>
        <end position="165"/>
    </location>
</feature>
<dbReference type="RefSeq" id="WP_220270911.1">
    <property type="nucleotide sequence ID" value="NZ_QPJW01000003.1"/>
</dbReference>
<dbReference type="InterPro" id="IPR000515">
    <property type="entry name" value="MetI-like"/>
</dbReference>
<gene>
    <name evidence="9" type="ORF">DFP94_103464</name>
</gene>
<feature type="transmembrane region" description="Helical" evidence="7">
    <location>
        <begin position="72"/>
        <end position="96"/>
    </location>
</feature>
<feature type="transmembrane region" description="Helical" evidence="7">
    <location>
        <begin position="108"/>
        <end position="132"/>
    </location>
</feature>
<keyword evidence="10" id="KW-1185">Reference proteome</keyword>
<feature type="domain" description="ABC transmembrane type-1" evidence="8">
    <location>
        <begin position="73"/>
        <end position="264"/>
    </location>
</feature>
<evidence type="ECO:0000256" key="3">
    <source>
        <dbReference type="ARBA" id="ARBA00022475"/>
    </source>
</evidence>
<proteinExistence type="inferred from homology"/>
<evidence type="ECO:0000256" key="2">
    <source>
        <dbReference type="ARBA" id="ARBA00022448"/>
    </source>
</evidence>
<sequence length="279" mass="31038">MDLKVSRTVKSTLLYMMVLLFLAFILLPYLWQFLTSIKPLAEISAIPAKWIPSTINVDYYFNVFQKHPFARYLLNSAIVSTVTTVVSILIGASASYALARLHFKGKKIVLLSILSISMFPTISTVSPLFLILKNMNLLNTYAGLVIPYTTFALPFSIWLLTNFFGQLPKGFEEAATIDGCSRLQTFFKIMLPLIKPATFSVGLLVFINSWNEYIYSLTFMTDDSMRTVPVGIALFPSNYELPWGDMAAASIVVTVPLIALVLMFQQKIIAGLTTGGIKG</sequence>
<keyword evidence="2 7" id="KW-0813">Transport</keyword>
<organism evidence="9 10">
    <name type="scientific">Fontibacillus phaseoli</name>
    <dbReference type="NCBI Taxonomy" id="1416533"/>
    <lineage>
        <taxon>Bacteria</taxon>
        <taxon>Bacillati</taxon>
        <taxon>Bacillota</taxon>
        <taxon>Bacilli</taxon>
        <taxon>Bacillales</taxon>
        <taxon>Paenibacillaceae</taxon>
        <taxon>Fontibacillus</taxon>
    </lineage>
</organism>
<dbReference type="Gene3D" id="1.10.3720.10">
    <property type="entry name" value="MetI-like"/>
    <property type="match status" value="1"/>
</dbReference>
<dbReference type="Proteomes" id="UP000253090">
    <property type="component" value="Unassembled WGS sequence"/>
</dbReference>
<feature type="transmembrane region" description="Helical" evidence="7">
    <location>
        <begin position="246"/>
        <end position="264"/>
    </location>
</feature>
<dbReference type="EMBL" id="QPJW01000003">
    <property type="protein sequence ID" value="RCX20731.1"/>
    <property type="molecule type" value="Genomic_DNA"/>
</dbReference>
<evidence type="ECO:0000256" key="6">
    <source>
        <dbReference type="ARBA" id="ARBA00023136"/>
    </source>
</evidence>
<evidence type="ECO:0000256" key="7">
    <source>
        <dbReference type="RuleBase" id="RU363032"/>
    </source>
</evidence>
<evidence type="ECO:0000313" key="10">
    <source>
        <dbReference type="Proteomes" id="UP000253090"/>
    </source>
</evidence>
<dbReference type="PANTHER" id="PTHR32243:SF18">
    <property type="entry name" value="INNER MEMBRANE ABC TRANSPORTER PERMEASE PROTEIN YCJP"/>
    <property type="match status" value="1"/>
</dbReference>
<dbReference type="AlphaFoldDB" id="A0A369BH47"/>
<comment type="caution">
    <text evidence="9">The sequence shown here is derived from an EMBL/GenBank/DDBJ whole genome shotgun (WGS) entry which is preliminary data.</text>
</comment>
<protein>
    <submittedName>
        <fullName evidence="9">Carbohydrate ABC transporter membrane protein 2 (CUT1 family)</fullName>
    </submittedName>
</protein>
<feature type="transmembrane region" description="Helical" evidence="7">
    <location>
        <begin position="12"/>
        <end position="31"/>
    </location>
</feature>
<dbReference type="PANTHER" id="PTHR32243">
    <property type="entry name" value="MALTOSE TRANSPORT SYSTEM PERMEASE-RELATED"/>
    <property type="match status" value="1"/>
</dbReference>
<evidence type="ECO:0000256" key="4">
    <source>
        <dbReference type="ARBA" id="ARBA00022692"/>
    </source>
</evidence>
<evidence type="ECO:0000256" key="1">
    <source>
        <dbReference type="ARBA" id="ARBA00004651"/>
    </source>
</evidence>
<name>A0A369BH47_9BACL</name>
<evidence type="ECO:0000313" key="9">
    <source>
        <dbReference type="EMBL" id="RCX20731.1"/>
    </source>
</evidence>
<comment type="subcellular location">
    <subcellularLocation>
        <location evidence="1 7">Cell membrane</location>
        <topology evidence="1 7">Multi-pass membrane protein</topology>
    </subcellularLocation>
</comment>
<keyword evidence="5 7" id="KW-1133">Transmembrane helix</keyword>
<dbReference type="CDD" id="cd06261">
    <property type="entry name" value="TM_PBP2"/>
    <property type="match status" value="1"/>
</dbReference>
<dbReference type="GO" id="GO:0005886">
    <property type="term" value="C:plasma membrane"/>
    <property type="evidence" value="ECO:0007669"/>
    <property type="project" value="UniProtKB-SubCell"/>
</dbReference>